<feature type="transmembrane region" description="Helical" evidence="1">
    <location>
        <begin position="12"/>
        <end position="32"/>
    </location>
</feature>
<feature type="transmembrane region" description="Helical" evidence="1">
    <location>
        <begin position="158"/>
        <end position="184"/>
    </location>
</feature>
<sequence length="537" mass="59503">MKVRADILRIYQSLHTWTGITAGLLLFIGFYAGSLTMFKAELQQWIAPPAVAIPQVQQTALPSADWQVLLDKALATYPTELAKGFDIDLTSRSPVLSWYSQGSARDLHMDNKIIALRLDQQGAIAVSENYENKFADLIDYLHRSAGIGGEIGHDQAGVYLLGIAAVAYFLALVSGIVVLLPTLLKSFFALRKDKGASRFWLDSHNLVGVASLPFHFIIAWTVVGFAFHDLIYDGLSVFYGEQPVFQRPAANSQTYDLENLPALEQHLAAASQYSPSHKPVKLSFMRLNNTAPVAIIQMINPDGMVRGPEADYLFMQPYTLDILPFSFSTQDGASYSKFVMGLFALHYGTFAGDFGRWGYFVMGLLGAFLFYSGNLLWLHKRMKKQGGPSRSCTLMAALTIGVCLGSMLAVALTMLLGKLLLPVLDNANYAYLYCYYISFFACICYSFWRGAALAAWHGLLGLSYCCAALPLATLYLQWYRADWYSTAATAAVDLMALLFAAVFFYAARRCKKRMLNSESSSVWSLQPEKLQCSTSDI</sequence>
<evidence type="ECO:0000313" key="3">
    <source>
        <dbReference type="Proteomes" id="UP001375382"/>
    </source>
</evidence>
<feature type="transmembrane region" description="Helical" evidence="1">
    <location>
        <begin position="429"/>
        <end position="448"/>
    </location>
</feature>
<evidence type="ECO:0000256" key="1">
    <source>
        <dbReference type="SAM" id="Phobius"/>
    </source>
</evidence>
<organism evidence="2 3">
    <name type="scientific">Rheinheimera muenzenbergensis</name>
    <dbReference type="NCBI Taxonomy" id="1193628"/>
    <lineage>
        <taxon>Bacteria</taxon>
        <taxon>Pseudomonadati</taxon>
        <taxon>Pseudomonadota</taxon>
        <taxon>Gammaproteobacteria</taxon>
        <taxon>Chromatiales</taxon>
        <taxon>Chromatiaceae</taxon>
        <taxon>Rheinheimera</taxon>
    </lineage>
</organism>
<dbReference type="InterPro" id="IPR005625">
    <property type="entry name" value="PepSY-ass_TM"/>
</dbReference>
<dbReference type="EMBL" id="JALAAR010000004">
    <property type="protein sequence ID" value="MEH8016772.1"/>
    <property type="molecule type" value="Genomic_DNA"/>
</dbReference>
<comment type="caution">
    <text evidence="2">The sequence shown here is derived from an EMBL/GenBank/DDBJ whole genome shotgun (WGS) entry which is preliminary data.</text>
</comment>
<feature type="transmembrane region" description="Helical" evidence="1">
    <location>
        <begin position="455"/>
        <end position="478"/>
    </location>
</feature>
<dbReference type="PANTHER" id="PTHR34219:SF9">
    <property type="entry name" value="IRON-REGULATED INNER MEMBRANE PROTEIN"/>
    <property type="match status" value="1"/>
</dbReference>
<keyword evidence="1" id="KW-0812">Transmembrane</keyword>
<evidence type="ECO:0000313" key="2">
    <source>
        <dbReference type="EMBL" id="MEH8016772.1"/>
    </source>
</evidence>
<dbReference type="Proteomes" id="UP001375382">
    <property type="component" value="Unassembled WGS sequence"/>
</dbReference>
<protein>
    <submittedName>
        <fullName evidence="2">PepSY domain-containing protein</fullName>
    </submittedName>
</protein>
<keyword evidence="3" id="KW-1185">Reference proteome</keyword>
<gene>
    <name evidence="2" type="ORF">MN202_05990</name>
</gene>
<dbReference type="PANTHER" id="PTHR34219">
    <property type="entry name" value="IRON-REGULATED INNER MEMBRANE PROTEIN-RELATED"/>
    <property type="match status" value="1"/>
</dbReference>
<feature type="transmembrane region" description="Helical" evidence="1">
    <location>
        <begin position="357"/>
        <end position="379"/>
    </location>
</feature>
<proteinExistence type="predicted"/>
<dbReference type="RefSeq" id="WP_335735189.1">
    <property type="nucleotide sequence ID" value="NZ_JALAAR010000004.1"/>
</dbReference>
<name>A0ABU8C4I8_9GAMM</name>
<feature type="transmembrane region" description="Helical" evidence="1">
    <location>
        <begin position="205"/>
        <end position="227"/>
    </location>
</feature>
<dbReference type="Pfam" id="PF03929">
    <property type="entry name" value="PepSY_TM"/>
    <property type="match status" value="1"/>
</dbReference>
<keyword evidence="1" id="KW-0472">Membrane</keyword>
<feature type="transmembrane region" description="Helical" evidence="1">
    <location>
        <begin position="484"/>
        <end position="507"/>
    </location>
</feature>
<reference evidence="2 3" key="1">
    <citation type="journal article" date="2023" name="Ecotoxicol. Environ. Saf.">
        <title>Mercury remediation potential of mercury-resistant strain Rheinheimera metallidurans sp. nov. isolated from a municipal waste dumping site.</title>
        <authorList>
            <person name="Yadav V."/>
            <person name="Manjhi A."/>
            <person name="Vadakedath N."/>
        </authorList>
    </citation>
    <scope>NUCLEOTIDE SEQUENCE [LARGE SCALE GENOMIC DNA]</scope>
    <source>
        <strain evidence="2 3">E-49</strain>
    </source>
</reference>
<feature type="transmembrane region" description="Helical" evidence="1">
    <location>
        <begin position="391"/>
        <end position="417"/>
    </location>
</feature>
<keyword evidence="1" id="KW-1133">Transmembrane helix</keyword>
<accession>A0ABU8C4I8</accession>